<protein>
    <submittedName>
        <fullName evidence="5">Cell wall hydrolase/autolysin catalytic</fullName>
    </submittedName>
</protein>
<evidence type="ECO:0000259" key="4">
    <source>
        <dbReference type="PROSITE" id="PS51780"/>
    </source>
</evidence>
<sequence length="821" mass="88370">MFHGNRGHGRRAALASAVLLTLGLASAPATFAEELNEITTIVTQASVQILSTTVVDYEARVLSATDAINTQPWGTPGFETIGWSADYTGKTVAVTQEKLADNGVTWAYISVDGTAIGWIAKTALSAPVEPDYLEVVSTTAVEYTATITRGTDAINAAPWGTRGFKILAYSADHLGETVTISEEKVVENGVTWAFISVDGTQLGWIAKDALTEPDYLEVLETTDIDYTATITRGTDAINTVPWGMRGFKTVALSSAYLGKTATVTQEKLLENGVTWALITVDGKQLGWITTGALTEPTYVQIVSTTTVDYDATIVRAGDAINTQPWGTRGYKTIANSTSYMNQQVLVTQEKVADNGVTWALITQNGRQLGWIAKDALRKVIYVEILSTIDVDYPATVTRSGDGINTQPWGTRGYQTIGSSSDYLGKQVTVVQEKVADNGVTWALISIDGKQLGWIAKAALTEPTYVQVVSSKSVSYQATVLRATDGINTSPWGTKGYKTIGYSYTYLGQKVTVTKEQVTDNGVTWALISINGKEIGWIAKDALFNKVISTTDTFYKATITRGTDGINTLPWGMEGYQTIGYTSSYLGSSVTVSQEKLTADGVLWALASLNGKVLGWIAKDALTVADLNHTVFLDPGHGGWEAGATYSNVMEKTINLAVSNKVKANLEALGFTVIMSRTTDTYVGLLERSKEANASGADIFVSIHHNAMPANATVTGIETYYYEYDSDYPPIINEDMHNDPTRILESADLASAIQGSLVENTGAIDRGVRRNTFAVLRETAIPAVLLELGYMSSPTELAKLTTSSYQTTLAKAITAGIVAYFE</sequence>
<reference evidence="6" key="1">
    <citation type="submission" date="2016-04" db="EMBL/GenBank/DDBJ databases">
        <authorList>
            <person name="Strepis N."/>
        </authorList>
    </citation>
    <scope>NUCLEOTIDE SEQUENCE [LARGE SCALE GENOMIC DNA]</scope>
</reference>
<feature type="signal peptide" evidence="3">
    <location>
        <begin position="1"/>
        <end position="31"/>
    </location>
</feature>
<accession>A0A1W1IHB1</accession>
<dbReference type="SUPFAM" id="SSF53187">
    <property type="entry name" value="Zn-dependent exopeptidases"/>
    <property type="match status" value="1"/>
</dbReference>
<gene>
    <name evidence="5" type="ORF">TPAS_1864</name>
</gene>
<evidence type="ECO:0000256" key="3">
    <source>
        <dbReference type="SAM" id="SignalP"/>
    </source>
</evidence>
<evidence type="ECO:0000256" key="1">
    <source>
        <dbReference type="ARBA" id="ARBA00022729"/>
    </source>
</evidence>
<dbReference type="RefSeq" id="WP_086942971.1">
    <property type="nucleotide sequence ID" value="NZ_FONM01000007.1"/>
</dbReference>
<feature type="domain" description="GW" evidence="4">
    <location>
        <begin position="469"/>
        <end position="547"/>
    </location>
</feature>
<dbReference type="Pfam" id="PF13457">
    <property type="entry name" value="GW"/>
    <property type="match status" value="7"/>
</dbReference>
<dbReference type="AlphaFoldDB" id="A0A1W1IHB1"/>
<dbReference type="InterPro" id="IPR050695">
    <property type="entry name" value="N-acetylmuramoyl_amidase_3"/>
</dbReference>
<feature type="domain" description="GW" evidence="4">
    <location>
        <begin position="303"/>
        <end position="381"/>
    </location>
</feature>
<dbReference type="InterPro" id="IPR038200">
    <property type="entry name" value="GW_dom_sf"/>
</dbReference>
<dbReference type="SMART" id="SM00646">
    <property type="entry name" value="Ami_3"/>
    <property type="match status" value="1"/>
</dbReference>
<keyword evidence="2 5" id="KW-0378">Hydrolase</keyword>
<dbReference type="STRING" id="43064.SAMN04488086_10775"/>
<dbReference type="InterPro" id="IPR002508">
    <property type="entry name" value="MurNAc-LAA_cat"/>
</dbReference>
<proteinExistence type="predicted"/>
<evidence type="ECO:0000256" key="2">
    <source>
        <dbReference type="ARBA" id="ARBA00022801"/>
    </source>
</evidence>
<dbReference type="GO" id="GO:0030288">
    <property type="term" value="C:outer membrane-bounded periplasmic space"/>
    <property type="evidence" value="ECO:0007669"/>
    <property type="project" value="TreeGrafter"/>
</dbReference>
<feature type="chain" id="PRO_5038545307" evidence="3">
    <location>
        <begin position="32"/>
        <end position="821"/>
    </location>
</feature>
<feature type="domain" description="GW" evidence="4">
    <location>
        <begin position="548"/>
        <end position="626"/>
    </location>
</feature>
<dbReference type="Pfam" id="PF01520">
    <property type="entry name" value="Amidase_3"/>
    <property type="match status" value="1"/>
</dbReference>
<dbReference type="Proteomes" id="UP000195985">
    <property type="component" value="Unassembled WGS sequence"/>
</dbReference>
<dbReference type="PROSITE" id="PS51780">
    <property type="entry name" value="GW"/>
    <property type="match status" value="7"/>
</dbReference>
<feature type="domain" description="GW" evidence="4">
    <location>
        <begin position="137"/>
        <end position="215"/>
    </location>
</feature>
<evidence type="ECO:0000313" key="6">
    <source>
        <dbReference type="Proteomes" id="UP000195985"/>
    </source>
</evidence>
<dbReference type="Gene3D" id="3.40.630.40">
    <property type="entry name" value="Zn-dependent exopeptidases"/>
    <property type="match status" value="1"/>
</dbReference>
<organism evidence="5 6">
    <name type="scientific">Trichococcus pasteurii</name>
    <dbReference type="NCBI Taxonomy" id="43064"/>
    <lineage>
        <taxon>Bacteria</taxon>
        <taxon>Bacillati</taxon>
        <taxon>Bacillota</taxon>
        <taxon>Bacilli</taxon>
        <taxon>Lactobacillales</taxon>
        <taxon>Carnobacteriaceae</taxon>
        <taxon>Trichococcus</taxon>
    </lineage>
</organism>
<keyword evidence="6" id="KW-1185">Reference proteome</keyword>
<dbReference type="CDD" id="cd02696">
    <property type="entry name" value="MurNAc-LAA"/>
    <property type="match status" value="1"/>
</dbReference>
<dbReference type="GO" id="GO:0009253">
    <property type="term" value="P:peptidoglycan catabolic process"/>
    <property type="evidence" value="ECO:0007669"/>
    <property type="project" value="InterPro"/>
</dbReference>
<dbReference type="InterPro" id="IPR025987">
    <property type="entry name" value="GW_dom"/>
</dbReference>
<feature type="domain" description="GW" evidence="4">
    <location>
        <begin position="51"/>
        <end position="129"/>
    </location>
</feature>
<dbReference type="SUPFAM" id="SSF82057">
    <property type="entry name" value="Prokaryotic SH3-related domain"/>
    <property type="match status" value="7"/>
</dbReference>
<keyword evidence="1 3" id="KW-0732">Signal</keyword>
<dbReference type="PANTHER" id="PTHR30404">
    <property type="entry name" value="N-ACETYLMURAMOYL-L-ALANINE AMIDASE"/>
    <property type="match status" value="1"/>
</dbReference>
<feature type="domain" description="GW" evidence="4">
    <location>
        <begin position="220"/>
        <end position="298"/>
    </location>
</feature>
<feature type="domain" description="GW" evidence="4">
    <location>
        <begin position="386"/>
        <end position="464"/>
    </location>
</feature>
<dbReference type="Gene3D" id="2.30.30.170">
    <property type="match status" value="7"/>
</dbReference>
<name>A0A1W1IHB1_9LACT</name>
<dbReference type="EMBL" id="FWEY01000005">
    <property type="protein sequence ID" value="SLM52183.1"/>
    <property type="molecule type" value="Genomic_DNA"/>
</dbReference>
<evidence type="ECO:0000313" key="5">
    <source>
        <dbReference type="EMBL" id="SLM52183.1"/>
    </source>
</evidence>
<dbReference type="OrthoDB" id="9763643at2"/>
<dbReference type="PANTHER" id="PTHR30404:SF0">
    <property type="entry name" value="N-ACETYLMURAMOYL-L-ALANINE AMIDASE AMIC"/>
    <property type="match status" value="1"/>
</dbReference>
<dbReference type="GO" id="GO:0008745">
    <property type="term" value="F:N-acetylmuramoyl-L-alanine amidase activity"/>
    <property type="evidence" value="ECO:0007669"/>
    <property type="project" value="InterPro"/>
</dbReference>